<evidence type="ECO:0000313" key="4">
    <source>
        <dbReference type="Proteomes" id="UP000204551"/>
    </source>
</evidence>
<gene>
    <name evidence="3" type="ORF">AREALGSMS7_02487</name>
</gene>
<evidence type="ECO:0000313" key="3">
    <source>
        <dbReference type="EMBL" id="ASO05931.1"/>
    </source>
</evidence>
<protein>
    <submittedName>
        <fullName evidence="3">Secreted protein</fullName>
    </submittedName>
</protein>
<dbReference type="KEGG" id="aalg:AREALGSMS7_02487"/>
<feature type="coiled-coil region" evidence="1">
    <location>
        <begin position="35"/>
        <end position="96"/>
    </location>
</feature>
<dbReference type="EMBL" id="CP022515">
    <property type="protein sequence ID" value="ASO05931.1"/>
    <property type="molecule type" value="Genomic_DNA"/>
</dbReference>
<proteinExistence type="predicted"/>
<evidence type="ECO:0000256" key="2">
    <source>
        <dbReference type="SAM" id="SignalP"/>
    </source>
</evidence>
<dbReference type="RefSeq" id="WP_093978549.1">
    <property type="nucleotide sequence ID" value="NZ_CP022515.1"/>
</dbReference>
<feature type="chain" id="PRO_5012217278" evidence="2">
    <location>
        <begin position="23"/>
        <end position="357"/>
    </location>
</feature>
<evidence type="ECO:0000256" key="1">
    <source>
        <dbReference type="SAM" id="Coils"/>
    </source>
</evidence>
<dbReference type="Proteomes" id="UP000204551">
    <property type="component" value="Chromosome"/>
</dbReference>
<organism evidence="3 4">
    <name type="scientific">Arenibacter algicola</name>
    <dbReference type="NCBI Taxonomy" id="616991"/>
    <lineage>
        <taxon>Bacteria</taxon>
        <taxon>Pseudomonadati</taxon>
        <taxon>Bacteroidota</taxon>
        <taxon>Flavobacteriia</taxon>
        <taxon>Flavobacteriales</taxon>
        <taxon>Flavobacteriaceae</taxon>
        <taxon>Arenibacter</taxon>
    </lineage>
</organism>
<dbReference type="AlphaFoldDB" id="A0A221UYF8"/>
<reference evidence="3 4" key="1">
    <citation type="submission" date="2017-07" db="EMBL/GenBank/DDBJ databases">
        <title>Genome Sequence of Arenibacter algicola Strain SMS7 Isolated from a culture of the Diatom Skeletonema marinoi.</title>
        <authorList>
            <person name="Topel M."/>
            <person name="Pinder M.I.M."/>
            <person name="Johansson O.N."/>
            <person name="Kourtchenko O."/>
            <person name="Godhe A."/>
            <person name="Clarke A.K."/>
        </authorList>
    </citation>
    <scope>NUCLEOTIDE SEQUENCE [LARGE SCALE GENOMIC DNA]</scope>
    <source>
        <strain evidence="3 4">SMS7</strain>
    </source>
</reference>
<feature type="signal peptide" evidence="2">
    <location>
        <begin position="1"/>
        <end position="22"/>
    </location>
</feature>
<keyword evidence="2" id="KW-0732">Signal</keyword>
<name>A0A221UYF8_9FLAO</name>
<sequence length="357" mass="41030">MRILAWYLAVLIVLLCTTNLQAQDLDIKSYKIEELEKKKIAIEDMEREALKSEVEQINKRMANGDLTKEEADILKRKAAENRARNIENKVVIIENYIDLLQRNGELDLNLDLERIEIGFGAGDKDGDKIFGILVNSGNQYKMKYDRRTSSNLIIAFGLNNSLIDGESLQDTPYKVGGSRFFELGYAWQTRVFENTNFVRINYGVSFQFNGLKPKGNNYFVSDGDQTMLEEFDYDLDKSKFRMDNLVFPVHLEFGPSRLKKTDRTMRYSVHKQFRIGLGGYAGFNIGSRQKLKYDRDGDSVKDKLKRGYNTNDFVYGLSAYAGIGEALLYVKYDLNPIFNNAIVDQHNISLGLRFDLK</sequence>
<accession>A0A221UYF8</accession>
<keyword evidence="1" id="KW-0175">Coiled coil</keyword>